<feature type="region of interest" description="Disordered" evidence="1">
    <location>
        <begin position="58"/>
        <end position="288"/>
    </location>
</feature>
<accession>A0A1E3IGD9</accession>
<feature type="compositionally biased region" description="Polar residues" evidence="1">
    <location>
        <begin position="276"/>
        <end position="287"/>
    </location>
</feature>
<feature type="compositionally biased region" description="Polar residues" evidence="1">
    <location>
        <begin position="394"/>
        <end position="404"/>
    </location>
</feature>
<feature type="compositionally biased region" description="Low complexity" evidence="1">
    <location>
        <begin position="19"/>
        <end position="35"/>
    </location>
</feature>
<feature type="compositionally biased region" description="Basic and acidic residues" evidence="1">
    <location>
        <begin position="222"/>
        <end position="250"/>
    </location>
</feature>
<feature type="compositionally biased region" description="Pro residues" evidence="1">
    <location>
        <begin position="1"/>
        <end position="12"/>
    </location>
</feature>
<comment type="caution">
    <text evidence="2">The sequence shown here is derived from an EMBL/GenBank/DDBJ whole genome shotgun (WGS) entry which is preliminary data.</text>
</comment>
<feature type="compositionally biased region" description="Basic and acidic residues" evidence="1">
    <location>
        <begin position="81"/>
        <end position="107"/>
    </location>
</feature>
<keyword evidence="3" id="KW-1185">Reference proteome</keyword>
<dbReference type="OrthoDB" id="2575056at2759"/>
<dbReference type="AlphaFoldDB" id="A0A1E3IGD9"/>
<dbReference type="GeneID" id="30196384"/>
<feature type="region of interest" description="Disordered" evidence="1">
    <location>
        <begin position="1"/>
        <end position="41"/>
    </location>
</feature>
<protein>
    <submittedName>
        <fullName evidence="2">Uncharacterized protein</fullName>
    </submittedName>
</protein>
<evidence type="ECO:0000256" key="1">
    <source>
        <dbReference type="SAM" id="MobiDB-lite"/>
    </source>
</evidence>
<feature type="compositionally biased region" description="Basic and acidic residues" evidence="1">
    <location>
        <begin position="156"/>
        <end position="167"/>
    </location>
</feature>
<feature type="compositionally biased region" description="Basic and acidic residues" evidence="1">
    <location>
        <begin position="134"/>
        <end position="147"/>
    </location>
</feature>
<feature type="region of interest" description="Disordered" evidence="1">
    <location>
        <begin position="368"/>
        <end position="422"/>
    </location>
</feature>
<sequence length="467" mass="51310">MLASRNPPPPGTEPRLYTHIPSPRSSISHSVAPSRTSMDSDITHVPFSMREDEVFYDPVGNGEKVSRGSSLLRTLSRGRKDKGAKVERNTSLMRGKDGSSVEGEVGRKGSIVKRLRKRLSLSKESSALVSPKSPGEKESESGDKEEMILLDQVDDEMSHHPQAERAIRQNRPLTDASFTSTSPPKRAPTWRRSLASSILGPTSHSTPQPMARPPSRSQSPFSRDEAKPTPAPRARDPFRSPPRGEERESTTKPLRVGSRSAGKREIGKLSSPPNPTCSTRQTQTPQPFKTGRFLTADQILDLPLPPHTPQGLPSRYRPGGTTIFDVYPDEEFDYHPNPFENEATAGRGIEAYSLYDISHYTAENSLSQRRPYHHGGQDPSVDWSNAHEMLLDPSPSNSARSSLNDSRRFGDGGGYGVGEGDVKYGSGRRVPLKYEKVRRSGTVRSTKSNMSTSSKGSILGLMGPIMM</sequence>
<evidence type="ECO:0000313" key="3">
    <source>
        <dbReference type="Proteomes" id="UP000094819"/>
    </source>
</evidence>
<dbReference type="EMBL" id="AWGH01000030">
    <property type="protein sequence ID" value="ODN86811.1"/>
    <property type="molecule type" value="Genomic_DNA"/>
</dbReference>
<dbReference type="RefSeq" id="XP_019028803.1">
    <property type="nucleotide sequence ID" value="XM_019179186.1"/>
</dbReference>
<feature type="compositionally biased region" description="Basic residues" evidence="1">
    <location>
        <begin position="110"/>
        <end position="120"/>
    </location>
</feature>
<proteinExistence type="predicted"/>
<name>A0A1E3IGD9_9TREE</name>
<gene>
    <name evidence="2" type="ORF">L198_07173</name>
</gene>
<feature type="compositionally biased region" description="Low complexity" evidence="1">
    <location>
        <begin position="122"/>
        <end position="133"/>
    </location>
</feature>
<reference evidence="2 3" key="1">
    <citation type="submission" date="2016-06" db="EMBL/GenBank/DDBJ databases">
        <title>Evolution of pathogenesis and genome organization in the Tremellales.</title>
        <authorList>
            <person name="Cuomo C."/>
            <person name="Litvintseva A."/>
            <person name="Heitman J."/>
            <person name="Chen Y."/>
            <person name="Sun S."/>
            <person name="Springer D."/>
            <person name="Dromer F."/>
            <person name="Young S."/>
            <person name="Zeng Q."/>
            <person name="Chapman S."/>
            <person name="Gujja S."/>
            <person name="Saif S."/>
            <person name="Birren B."/>
        </authorList>
    </citation>
    <scope>NUCLEOTIDE SEQUENCE [LARGE SCALE GENOMIC DNA]</scope>
    <source>
        <strain evidence="2 3">CBS 7118</strain>
    </source>
</reference>
<dbReference type="Proteomes" id="UP000094819">
    <property type="component" value="Unassembled WGS sequence"/>
</dbReference>
<evidence type="ECO:0000313" key="2">
    <source>
        <dbReference type="EMBL" id="ODN86811.1"/>
    </source>
</evidence>
<organism evidence="2 3">
    <name type="scientific">Cryptococcus wingfieldii CBS 7118</name>
    <dbReference type="NCBI Taxonomy" id="1295528"/>
    <lineage>
        <taxon>Eukaryota</taxon>
        <taxon>Fungi</taxon>
        <taxon>Dikarya</taxon>
        <taxon>Basidiomycota</taxon>
        <taxon>Agaricomycotina</taxon>
        <taxon>Tremellomycetes</taxon>
        <taxon>Tremellales</taxon>
        <taxon>Cryptococcaceae</taxon>
        <taxon>Cryptococcus</taxon>
    </lineage>
</organism>
<feature type="compositionally biased region" description="Polar residues" evidence="1">
    <location>
        <begin position="194"/>
        <end position="208"/>
    </location>
</feature>